<sequence>MSEVATHYFGMSSRLSRLNFHIPFHPCDSTTITV</sequence>
<dbReference type="EMBL" id="BK032722">
    <property type="protein sequence ID" value="DAF56844.1"/>
    <property type="molecule type" value="Genomic_DNA"/>
</dbReference>
<reference evidence="1" key="1">
    <citation type="journal article" date="2021" name="Proc. Natl. Acad. Sci. U.S.A.">
        <title>A Catalog of Tens of Thousands of Viruses from Human Metagenomes Reveals Hidden Associations with Chronic Diseases.</title>
        <authorList>
            <person name="Tisza M.J."/>
            <person name="Buck C.B."/>
        </authorList>
    </citation>
    <scope>NUCLEOTIDE SEQUENCE</scope>
    <source>
        <strain evidence="1">CtKFk2</strain>
    </source>
</reference>
<evidence type="ECO:0000313" key="1">
    <source>
        <dbReference type="EMBL" id="DAF56844.1"/>
    </source>
</evidence>
<accession>A0A8S5T0F3</accession>
<organism evidence="1">
    <name type="scientific">Siphoviridae sp. ctKFk2</name>
    <dbReference type="NCBI Taxonomy" id="2827841"/>
    <lineage>
        <taxon>Viruses</taxon>
        <taxon>Duplodnaviria</taxon>
        <taxon>Heunggongvirae</taxon>
        <taxon>Uroviricota</taxon>
        <taxon>Caudoviricetes</taxon>
    </lineage>
</organism>
<protein>
    <submittedName>
        <fullName evidence="1">Uncharacterized protein</fullName>
    </submittedName>
</protein>
<name>A0A8S5T0F3_9CAUD</name>
<proteinExistence type="predicted"/>